<evidence type="ECO:0000313" key="11">
    <source>
        <dbReference type="EMBL" id="ACY18461.1"/>
    </source>
</evidence>
<dbReference type="KEGG" id="hoh:Hoch_5986"/>
<dbReference type="InterPro" id="IPR010920">
    <property type="entry name" value="LSM_dom_sf"/>
</dbReference>
<dbReference type="Gene3D" id="1.10.287.1260">
    <property type="match status" value="1"/>
</dbReference>
<feature type="transmembrane region" description="Helical" evidence="8">
    <location>
        <begin position="72"/>
        <end position="90"/>
    </location>
</feature>
<dbReference type="InterPro" id="IPR006685">
    <property type="entry name" value="MscS_channel_2nd"/>
</dbReference>
<evidence type="ECO:0000256" key="2">
    <source>
        <dbReference type="ARBA" id="ARBA00008017"/>
    </source>
</evidence>
<dbReference type="EMBL" id="CP001804">
    <property type="protein sequence ID" value="ACY18461.1"/>
    <property type="molecule type" value="Genomic_DNA"/>
</dbReference>
<dbReference type="SUPFAM" id="SSF82689">
    <property type="entry name" value="Mechanosensitive channel protein MscS (YggB), C-terminal domain"/>
    <property type="match status" value="1"/>
</dbReference>
<evidence type="ECO:0000256" key="7">
    <source>
        <dbReference type="SAM" id="MobiDB-lite"/>
    </source>
</evidence>
<evidence type="ECO:0000256" key="3">
    <source>
        <dbReference type="ARBA" id="ARBA00022475"/>
    </source>
</evidence>
<evidence type="ECO:0000256" key="6">
    <source>
        <dbReference type="ARBA" id="ARBA00023136"/>
    </source>
</evidence>
<feature type="transmembrane region" description="Helical" evidence="8">
    <location>
        <begin position="96"/>
        <end position="117"/>
    </location>
</feature>
<keyword evidence="12" id="KW-1185">Reference proteome</keyword>
<dbReference type="Proteomes" id="UP000001880">
    <property type="component" value="Chromosome"/>
</dbReference>
<dbReference type="GO" id="GO:0005886">
    <property type="term" value="C:plasma membrane"/>
    <property type="evidence" value="ECO:0007669"/>
    <property type="project" value="UniProtKB-SubCell"/>
</dbReference>
<dbReference type="SUPFAM" id="SSF50182">
    <property type="entry name" value="Sm-like ribonucleoproteins"/>
    <property type="match status" value="1"/>
</dbReference>
<comment type="similarity">
    <text evidence="2">Belongs to the MscS (TC 1.A.23) family.</text>
</comment>
<reference evidence="11 12" key="1">
    <citation type="journal article" date="2010" name="Stand. Genomic Sci.">
        <title>Complete genome sequence of Haliangium ochraceum type strain (SMP-2).</title>
        <authorList>
            <consortium name="US DOE Joint Genome Institute (JGI-PGF)"/>
            <person name="Ivanova N."/>
            <person name="Daum C."/>
            <person name="Lang E."/>
            <person name="Abt B."/>
            <person name="Kopitz M."/>
            <person name="Saunders E."/>
            <person name="Lapidus A."/>
            <person name="Lucas S."/>
            <person name="Glavina Del Rio T."/>
            <person name="Nolan M."/>
            <person name="Tice H."/>
            <person name="Copeland A."/>
            <person name="Cheng J.F."/>
            <person name="Chen F."/>
            <person name="Bruce D."/>
            <person name="Goodwin L."/>
            <person name="Pitluck S."/>
            <person name="Mavromatis K."/>
            <person name="Pati A."/>
            <person name="Mikhailova N."/>
            <person name="Chen A."/>
            <person name="Palaniappan K."/>
            <person name="Land M."/>
            <person name="Hauser L."/>
            <person name="Chang Y.J."/>
            <person name="Jeffries C.D."/>
            <person name="Detter J.C."/>
            <person name="Brettin T."/>
            <person name="Rohde M."/>
            <person name="Goker M."/>
            <person name="Bristow J."/>
            <person name="Markowitz V."/>
            <person name="Eisen J.A."/>
            <person name="Hugenholtz P."/>
            <person name="Kyrpides N.C."/>
            <person name="Klenk H.P."/>
        </authorList>
    </citation>
    <scope>NUCLEOTIDE SEQUENCE [LARGE SCALE GENOMIC DNA]</scope>
    <source>
        <strain evidence="12">DSM 14365 / CIP 107738 / JCM 11303 / AJ 13395 / SMP-2</strain>
    </source>
</reference>
<dbReference type="PANTHER" id="PTHR30221:SF1">
    <property type="entry name" value="SMALL-CONDUCTANCE MECHANOSENSITIVE CHANNEL"/>
    <property type="match status" value="1"/>
</dbReference>
<dbReference type="Gene3D" id="3.30.70.100">
    <property type="match status" value="1"/>
</dbReference>
<evidence type="ECO:0000256" key="8">
    <source>
        <dbReference type="SAM" id="Phobius"/>
    </source>
</evidence>
<organism evidence="11 12">
    <name type="scientific">Haliangium ochraceum (strain DSM 14365 / JCM 11303 / SMP-2)</name>
    <dbReference type="NCBI Taxonomy" id="502025"/>
    <lineage>
        <taxon>Bacteria</taxon>
        <taxon>Pseudomonadati</taxon>
        <taxon>Myxococcota</taxon>
        <taxon>Polyangia</taxon>
        <taxon>Haliangiales</taxon>
        <taxon>Kofleriaceae</taxon>
        <taxon>Haliangium</taxon>
    </lineage>
</organism>
<dbReference type="AlphaFoldDB" id="D0LJV4"/>
<dbReference type="GO" id="GO:0008381">
    <property type="term" value="F:mechanosensitive monoatomic ion channel activity"/>
    <property type="evidence" value="ECO:0007669"/>
    <property type="project" value="InterPro"/>
</dbReference>
<feature type="compositionally biased region" description="Basic and acidic residues" evidence="7">
    <location>
        <begin position="293"/>
        <end position="321"/>
    </location>
</feature>
<dbReference type="RefSeq" id="WP_012831053.1">
    <property type="nucleotide sequence ID" value="NC_013440.1"/>
</dbReference>
<dbReference type="InterPro" id="IPR011066">
    <property type="entry name" value="MscS_channel_C_sf"/>
</dbReference>
<dbReference type="eggNOG" id="COG0668">
    <property type="taxonomic scope" value="Bacteria"/>
</dbReference>
<proteinExistence type="inferred from homology"/>
<feature type="transmembrane region" description="Helical" evidence="8">
    <location>
        <begin position="33"/>
        <end position="52"/>
    </location>
</feature>
<evidence type="ECO:0000256" key="4">
    <source>
        <dbReference type="ARBA" id="ARBA00022692"/>
    </source>
</evidence>
<keyword evidence="6 8" id="KW-0472">Membrane</keyword>
<dbReference type="STRING" id="502025.Hoch_5986"/>
<gene>
    <name evidence="11" type="ordered locus">Hoch_5986</name>
</gene>
<dbReference type="Pfam" id="PF00924">
    <property type="entry name" value="MS_channel_2nd"/>
    <property type="match status" value="1"/>
</dbReference>
<evidence type="ECO:0000259" key="10">
    <source>
        <dbReference type="Pfam" id="PF21082"/>
    </source>
</evidence>
<dbReference type="PANTHER" id="PTHR30221">
    <property type="entry name" value="SMALL-CONDUCTANCE MECHANOSENSITIVE CHANNEL"/>
    <property type="match status" value="1"/>
</dbReference>
<keyword evidence="5 8" id="KW-1133">Transmembrane helix</keyword>
<feature type="compositionally biased region" description="Acidic residues" evidence="7">
    <location>
        <begin position="326"/>
        <end position="337"/>
    </location>
</feature>
<accession>D0LJV4</accession>
<dbReference type="InterPro" id="IPR023408">
    <property type="entry name" value="MscS_beta-dom_sf"/>
</dbReference>
<feature type="region of interest" description="Disordered" evidence="7">
    <location>
        <begin position="293"/>
        <end position="337"/>
    </location>
</feature>
<comment type="subcellular location">
    <subcellularLocation>
        <location evidence="1">Cell membrane</location>
        <topology evidence="1">Multi-pass membrane protein</topology>
    </subcellularLocation>
</comment>
<dbReference type="InterPro" id="IPR045275">
    <property type="entry name" value="MscS_archaea/bacteria_type"/>
</dbReference>
<evidence type="ECO:0000256" key="5">
    <source>
        <dbReference type="ARBA" id="ARBA00022989"/>
    </source>
</evidence>
<protein>
    <submittedName>
        <fullName evidence="11">MscS Mechanosensitive ion channel</fullName>
    </submittedName>
</protein>
<dbReference type="InterPro" id="IPR049278">
    <property type="entry name" value="MS_channel_C"/>
</dbReference>
<feature type="domain" description="Mechanosensitive ion channel MscS C-terminal" evidence="10">
    <location>
        <begin position="194"/>
        <end position="276"/>
    </location>
</feature>
<keyword evidence="3" id="KW-1003">Cell membrane</keyword>
<dbReference type="Pfam" id="PF21082">
    <property type="entry name" value="MS_channel_3rd"/>
    <property type="match status" value="1"/>
</dbReference>
<sequence>MQTPPVEAVDTAEQVRGAWDRFGDRVDAFIDHLPIFGIAVGVVIAFLLLASLLRRWDAPFRLLFDSSLVRTVARNVTASLTIVIGLLLALELLDATALVGTVLGAAGVVGLALGFAFRDLVENYLASILLAVRRPFRAGDLVLIDDYEGKVMSLTTRATILMTLEGNHLRLPNATVFKAVITNYSRNPLRRLDFAVGAGTDENLAAAQRLGVSTLLDTPGVSRDPEPFSLIEELGDSSVSVRFLAWVDQREADFLRVRSEAIRRVKVAFDRAEIEMPEPIYRVMLTDRSAVAAEERPSKPREELEDAVHDVRVDEPIDRQMSESPDLGDGDNLLVDD</sequence>
<dbReference type="HOGENOM" id="CLU_037945_1_0_7"/>
<evidence type="ECO:0000256" key="1">
    <source>
        <dbReference type="ARBA" id="ARBA00004651"/>
    </source>
</evidence>
<name>D0LJV4_HALO1</name>
<dbReference type="OrthoDB" id="9793781at2"/>
<keyword evidence="4 8" id="KW-0812">Transmembrane</keyword>
<feature type="domain" description="Mechanosensitive ion channel MscS" evidence="9">
    <location>
        <begin position="119"/>
        <end position="186"/>
    </location>
</feature>
<evidence type="ECO:0000259" key="9">
    <source>
        <dbReference type="Pfam" id="PF00924"/>
    </source>
</evidence>
<dbReference type="Gene3D" id="2.30.30.60">
    <property type="match status" value="1"/>
</dbReference>
<evidence type="ECO:0000313" key="12">
    <source>
        <dbReference type="Proteomes" id="UP000001880"/>
    </source>
</evidence>